<gene>
    <name evidence="2" type="ORF">H0H81_009987</name>
</gene>
<feature type="signal peptide" evidence="1">
    <location>
        <begin position="1"/>
        <end position="19"/>
    </location>
</feature>
<keyword evidence="3" id="KW-1185">Reference proteome</keyword>
<sequence>MVLFLVAAVGSWAVSKVVDYVWDKGEEAVKHARGELTASEKSEKESAATMRSINSLRDVLKQGRESLDKKMSAEKVALLKLDNALSTGNQTMRELMSSMTKLEGLVDRANIKAGKIHEAIREDGSTIRESMKSFKSDLGHLNDVEKSILVKVNMLETQFAEALRLGLTEHEAWKAERSILRFYQDLKLHEEVSEEEESVHLTVFITSMRNPLNGITADLWKLRTTYALLDTDPKSSRGIVYDKFRKAAVDHGNDITQLKQALKEAFDTLTDSYMMALMLIWYISPDDGYKSYYSKQALIDVEDVARKLDNCLSENLSS</sequence>
<evidence type="ECO:0000256" key="1">
    <source>
        <dbReference type="SAM" id="SignalP"/>
    </source>
</evidence>
<reference evidence="2" key="1">
    <citation type="submission" date="2021-02" db="EMBL/GenBank/DDBJ databases">
        <authorList>
            <person name="Nieuwenhuis M."/>
            <person name="Van De Peppel L.J.J."/>
        </authorList>
    </citation>
    <scope>NUCLEOTIDE SEQUENCE</scope>
    <source>
        <strain evidence="2">D49</strain>
    </source>
</reference>
<evidence type="ECO:0000313" key="3">
    <source>
        <dbReference type="Proteomes" id="UP000717328"/>
    </source>
</evidence>
<evidence type="ECO:0000313" key="2">
    <source>
        <dbReference type="EMBL" id="KAG5651074.1"/>
    </source>
</evidence>
<organism evidence="2 3">
    <name type="scientific">Sphagnurus paluster</name>
    <dbReference type="NCBI Taxonomy" id="117069"/>
    <lineage>
        <taxon>Eukaryota</taxon>
        <taxon>Fungi</taxon>
        <taxon>Dikarya</taxon>
        <taxon>Basidiomycota</taxon>
        <taxon>Agaricomycotina</taxon>
        <taxon>Agaricomycetes</taxon>
        <taxon>Agaricomycetidae</taxon>
        <taxon>Agaricales</taxon>
        <taxon>Tricholomatineae</taxon>
        <taxon>Lyophyllaceae</taxon>
        <taxon>Sphagnurus</taxon>
    </lineage>
</organism>
<protein>
    <submittedName>
        <fullName evidence="2">Uncharacterized protein</fullName>
    </submittedName>
</protein>
<proteinExistence type="predicted"/>
<reference evidence="2" key="2">
    <citation type="submission" date="2021-10" db="EMBL/GenBank/DDBJ databases">
        <title>Phylogenomics reveals ancestral predisposition of the termite-cultivated fungus Termitomyces towards a domesticated lifestyle.</title>
        <authorList>
            <person name="Auxier B."/>
            <person name="Grum-Grzhimaylo A."/>
            <person name="Cardenas M.E."/>
            <person name="Lodge J.D."/>
            <person name="Laessoe T."/>
            <person name="Pedersen O."/>
            <person name="Smith M.E."/>
            <person name="Kuyper T.W."/>
            <person name="Franco-Molano E.A."/>
            <person name="Baroni T.J."/>
            <person name="Aanen D.K."/>
        </authorList>
    </citation>
    <scope>NUCLEOTIDE SEQUENCE</scope>
    <source>
        <strain evidence="2">D49</strain>
    </source>
</reference>
<keyword evidence="1" id="KW-0732">Signal</keyword>
<name>A0A9P7KIN1_9AGAR</name>
<dbReference type="Proteomes" id="UP000717328">
    <property type="component" value="Unassembled WGS sequence"/>
</dbReference>
<dbReference type="EMBL" id="JABCKI010000303">
    <property type="protein sequence ID" value="KAG5651074.1"/>
    <property type="molecule type" value="Genomic_DNA"/>
</dbReference>
<comment type="caution">
    <text evidence="2">The sequence shown here is derived from an EMBL/GenBank/DDBJ whole genome shotgun (WGS) entry which is preliminary data.</text>
</comment>
<dbReference type="AlphaFoldDB" id="A0A9P7KIN1"/>
<accession>A0A9P7KIN1</accession>
<feature type="chain" id="PRO_5040166928" evidence="1">
    <location>
        <begin position="20"/>
        <end position="318"/>
    </location>
</feature>